<keyword evidence="2" id="KW-0255">Endonuclease</keyword>
<keyword evidence="3" id="KW-0378">Hydrolase</keyword>
<dbReference type="EMBL" id="QMQA01000358">
    <property type="protein sequence ID" value="RLE09622.1"/>
    <property type="molecule type" value="Genomic_DNA"/>
</dbReference>
<evidence type="ECO:0000313" key="7">
    <source>
        <dbReference type="Proteomes" id="UP000280417"/>
    </source>
</evidence>
<dbReference type="PROSITE" id="PS50830">
    <property type="entry name" value="TNASE_3"/>
    <property type="match status" value="1"/>
</dbReference>
<comment type="caution">
    <text evidence="6">The sequence shown here is derived from an EMBL/GenBank/DDBJ whole genome shotgun (WGS) entry which is preliminary data.</text>
</comment>
<dbReference type="PROSITE" id="PS01123">
    <property type="entry name" value="TNASE_1"/>
    <property type="match status" value="1"/>
</dbReference>
<name>A0A662D7N3_UNCAE</name>
<dbReference type="InterPro" id="IPR016071">
    <property type="entry name" value="Staphylococal_nuclease_OB-fold"/>
</dbReference>
<sequence>MAQTWTKRTGVRQLKLALLCLGVLLFASSFSFAQSSHQATILKISDGDTVWVLMDGQRVKLRLLGIDTPEKFKSKKLSRDARECGVSQGYMKNLGQEATYYAKSLLHKGQKVRVVVYGKGYYGRSLALIYLLDGTCYNEKIIKDGYACVYEKSRELPTTIMRKFISLEQEAKRDRRGLWRSHYQILKCLCQ</sequence>
<dbReference type="SUPFAM" id="SSF50199">
    <property type="entry name" value="Staphylococcal nuclease"/>
    <property type="match status" value="1"/>
</dbReference>
<keyword evidence="4" id="KW-0732">Signal</keyword>
<organism evidence="6 7">
    <name type="scientific">Aerophobetes bacterium</name>
    <dbReference type="NCBI Taxonomy" id="2030807"/>
    <lineage>
        <taxon>Bacteria</taxon>
        <taxon>Candidatus Aerophobota</taxon>
    </lineage>
</organism>
<evidence type="ECO:0000313" key="6">
    <source>
        <dbReference type="EMBL" id="RLE09622.1"/>
    </source>
</evidence>
<dbReference type="GO" id="GO:0003676">
    <property type="term" value="F:nucleic acid binding"/>
    <property type="evidence" value="ECO:0007669"/>
    <property type="project" value="InterPro"/>
</dbReference>
<accession>A0A662D7N3</accession>
<dbReference type="SMART" id="SM00318">
    <property type="entry name" value="SNc"/>
    <property type="match status" value="1"/>
</dbReference>
<reference evidence="6 7" key="1">
    <citation type="submission" date="2018-06" db="EMBL/GenBank/DDBJ databases">
        <title>Extensive metabolic versatility and redundancy in microbially diverse, dynamic hydrothermal sediments.</title>
        <authorList>
            <person name="Dombrowski N."/>
            <person name="Teske A."/>
            <person name="Baker B.J."/>
        </authorList>
    </citation>
    <scope>NUCLEOTIDE SEQUENCE [LARGE SCALE GENOMIC DNA]</scope>
    <source>
        <strain evidence="6">B3_G15</strain>
    </source>
</reference>
<dbReference type="PANTHER" id="PTHR12302">
    <property type="entry name" value="EBNA2 BINDING PROTEIN P100"/>
    <property type="match status" value="1"/>
</dbReference>
<evidence type="ECO:0000256" key="3">
    <source>
        <dbReference type="ARBA" id="ARBA00022801"/>
    </source>
</evidence>
<proteinExistence type="predicted"/>
<feature type="chain" id="PRO_5024808886" evidence="4">
    <location>
        <begin position="34"/>
        <end position="191"/>
    </location>
</feature>
<protein>
    <submittedName>
        <fullName evidence="6">Thermonuclease family protein</fullName>
    </submittedName>
</protein>
<gene>
    <name evidence="6" type="ORF">DRJ04_09755</name>
</gene>
<dbReference type="InterPro" id="IPR002071">
    <property type="entry name" value="Thermonucl_AS"/>
</dbReference>
<evidence type="ECO:0000259" key="5">
    <source>
        <dbReference type="PROSITE" id="PS50830"/>
    </source>
</evidence>
<evidence type="ECO:0000256" key="2">
    <source>
        <dbReference type="ARBA" id="ARBA00022759"/>
    </source>
</evidence>
<dbReference type="GO" id="GO:0004519">
    <property type="term" value="F:endonuclease activity"/>
    <property type="evidence" value="ECO:0007669"/>
    <property type="project" value="UniProtKB-KW"/>
</dbReference>
<feature type="domain" description="TNase-like" evidence="5">
    <location>
        <begin position="35"/>
        <end position="181"/>
    </location>
</feature>
<keyword evidence="1" id="KW-0540">Nuclease</keyword>
<evidence type="ECO:0000256" key="1">
    <source>
        <dbReference type="ARBA" id="ARBA00022722"/>
    </source>
</evidence>
<dbReference type="PANTHER" id="PTHR12302:SF3">
    <property type="entry name" value="SERINE_THREONINE-PROTEIN KINASE 31"/>
    <property type="match status" value="1"/>
</dbReference>
<dbReference type="AlphaFoldDB" id="A0A662D7N3"/>
<dbReference type="GO" id="GO:0016787">
    <property type="term" value="F:hydrolase activity"/>
    <property type="evidence" value="ECO:0007669"/>
    <property type="project" value="UniProtKB-KW"/>
</dbReference>
<feature type="signal peptide" evidence="4">
    <location>
        <begin position="1"/>
        <end position="33"/>
    </location>
</feature>
<dbReference type="Proteomes" id="UP000280417">
    <property type="component" value="Unassembled WGS sequence"/>
</dbReference>
<dbReference type="Gene3D" id="2.40.50.90">
    <property type="match status" value="1"/>
</dbReference>
<evidence type="ECO:0000256" key="4">
    <source>
        <dbReference type="SAM" id="SignalP"/>
    </source>
</evidence>
<dbReference type="Pfam" id="PF00565">
    <property type="entry name" value="SNase"/>
    <property type="match status" value="1"/>
</dbReference>
<dbReference type="InterPro" id="IPR035437">
    <property type="entry name" value="SNase_OB-fold_sf"/>
</dbReference>